<feature type="domain" description="Filamentous haemagglutinin FhaB/tRNA nuclease CdiA-like TPS" evidence="6">
    <location>
        <begin position="29"/>
        <end position="143"/>
    </location>
</feature>
<organism evidence="7 8">
    <name type="scientific">Roseiconus lacunae</name>
    <dbReference type="NCBI Taxonomy" id="2605694"/>
    <lineage>
        <taxon>Bacteria</taxon>
        <taxon>Pseudomonadati</taxon>
        <taxon>Planctomycetota</taxon>
        <taxon>Planctomycetia</taxon>
        <taxon>Pirellulales</taxon>
        <taxon>Pirellulaceae</taxon>
        <taxon>Roseiconus</taxon>
    </lineage>
</organism>
<feature type="signal peptide" evidence="5">
    <location>
        <begin position="1"/>
        <end position="32"/>
    </location>
</feature>
<keyword evidence="2" id="KW-0964">Secreted</keyword>
<evidence type="ECO:0000256" key="1">
    <source>
        <dbReference type="ARBA" id="ARBA00004613"/>
    </source>
</evidence>
<feature type="region of interest" description="Disordered" evidence="4">
    <location>
        <begin position="1630"/>
        <end position="1683"/>
    </location>
</feature>
<feature type="compositionally biased region" description="Polar residues" evidence="4">
    <location>
        <begin position="1630"/>
        <end position="1641"/>
    </location>
</feature>
<dbReference type="Pfam" id="PF18676">
    <property type="entry name" value="MBG_2"/>
    <property type="match status" value="1"/>
</dbReference>
<feature type="chain" id="PRO_5047334935" evidence="5">
    <location>
        <begin position="33"/>
        <end position="1683"/>
    </location>
</feature>
<dbReference type="EMBL" id="JASZZN010000009">
    <property type="protein sequence ID" value="MDM4016506.1"/>
    <property type="molecule type" value="Genomic_DNA"/>
</dbReference>
<dbReference type="InterPro" id="IPR008638">
    <property type="entry name" value="FhaB/CdiA-like_TPS"/>
</dbReference>
<keyword evidence="3 5" id="KW-0732">Signal</keyword>
<feature type="compositionally biased region" description="Basic and acidic residues" evidence="4">
    <location>
        <begin position="1661"/>
        <end position="1675"/>
    </location>
</feature>
<dbReference type="SUPFAM" id="SSF51126">
    <property type="entry name" value="Pectin lyase-like"/>
    <property type="match status" value="1"/>
</dbReference>
<accession>A0ABT7PJ23</accession>
<evidence type="ECO:0000259" key="6">
    <source>
        <dbReference type="SMART" id="SM00912"/>
    </source>
</evidence>
<dbReference type="InterPro" id="IPR050909">
    <property type="entry name" value="Bact_Autotransporter_VF"/>
</dbReference>
<dbReference type="RefSeq" id="WP_289164149.1">
    <property type="nucleotide sequence ID" value="NZ_JASZZN010000009.1"/>
</dbReference>
<dbReference type="InterPro" id="IPR041286">
    <property type="entry name" value="MBG_2"/>
</dbReference>
<feature type="compositionally biased region" description="Polar residues" evidence="4">
    <location>
        <begin position="473"/>
        <end position="484"/>
    </location>
</feature>
<gene>
    <name evidence="7" type="ORF">QTN89_13765</name>
</gene>
<comment type="caution">
    <text evidence="7">The sequence shown here is derived from an EMBL/GenBank/DDBJ whole genome shotgun (WGS) entry which is preliminary data.</text>
</comment>
<feature type="region of interest" description="Disordered" evidence="4">
    <location>
        <begin position="464"/>
        <end position="484"/>
    </location>
</feature>
<dbReference type="SMART" id="SM00912">
    <property type="entry name" value="Haemagg_act"/>
    <property type="match status" value="1"/>
</dbReference>
<name>A0ABT7PJ23_9BACT</name>
<evidence type="ECO:0000256" key="3">
    <source>
        <dbReference type="ARBA" id="ARBA00022729"/>
    </source>
</evidence>
<proteinExistence type="predicted"/>
<dbReference type="InterPro" id="IPR011050">
    <property type="entry name" value="Pectin_lyase_fold/virulence"/>
</dbReference>
<reference evidence="7 8" key="1">
    <citation type="submission" date="2023-06" db="EMBL/GenBank/DDBJ databases">
        <title>Roseiconus lacunae JC819 isolated from Gulf of Mannar region, Tamil Nadu.</title>
        <authorList>
            <person name="Pk S."/>
            <person name="Ch S."/>
            <person name="Ch V.R."/>
        </authorList>
    </citation>
    <scope>NUCLEOTIDE SEQUENCE [LARGE SCALE GENOMIC DNA]</scope>
    <source>
        <strain evidence="7 8">JC819</strain>
    </source>
</reference>
<evidence type="ECO:0000256" key="2">
    <source>
        <dbReference type="ARBA" id="ARBA00022525"/>
    </source>
</evidence>
<evidence type="ECO:0000256" key="5">
    <source>
        <dbReference type="SAM" id="SignalP"/>
    </source>
</evidence>
<dbReference type="Gene3D" id="2.160.20.10">
    <property type="entry name" value="Single-stranded right-handed beta-helix, Pectin lyase-like"/>
    <property type="match status" value="1"/>
</dbReference>
<dbReference type="PANTHER" id="PTHR12338">
    <property type="entry name" value="AUTOTRANSPORTER"/>
    <property type="match status" value="1"/>
</dbReference>
<dbReference type="InterPro" id="IPR012334">
    <property type="entry name" value="Pectin_lyas_fold"/>
</dbReference>
<dbReference type="NCBIfam" id="TIGR01901">
    <property type="entry name" value="adhes_NPXG"/>
    <property type="match status" value="1"/>
</dbReference>
<protein>
    <submittedName>
        <fullName evidence="7">Filamentous hemagglutinin N-terminal domain-containing protein</fullName>
    </submittedName>
</protein>
<dbReference type="PANTHER" id="PTHR12338:SF8">
    <property type="entry name" value="HEME_HEMOPEXIN-BINDING PROTEIN"/>
    <property type="match status" value="1"/>
</dbReference>
<keyword evidence="8" id="KW-1185">Reference proteome</keyword>
<evidence type="ECO:0000256" key="4">
    <source>
        <dbReference type="SAM" id="MobiDB-lite"/>
    </source>
</evidence>
<evidence type="ECO:0000313" key="8">
    <source>
        <dbReference type="Proteomes" id="UP001239462"/>
    </source>
</evidence>
<evidence type="ECO:0000313" key="7">
    <source>
        <dbReference type="EMBL" id="MDM4016506.1"/>
    </source>
</evidence>
<dbReference type="Proteomes" id="UP001239462">
    <property type="component" value="Unassembled WGS sequence"/>
</dbReference>
<sequence length="1683" mass="171933">MSRHRRSTRGKRSILAAVIASLALPNALQAQAPVGGNIVAGSGTIDQSAANLTQITTSTDRAVINWKDFSVGQGHTVNFDQLAATSAVLNRVVGAAPPSLINGAITSNGNVFVSNASGVVIGSTGVINTNGFTATTLDITNQRFMTGDLSFRGDSPASVVNNGTITTGQGGAHLIASQVINNGTIASTGKINLATGGRLDIGSGAYVQADLETIANGISNGSSLIQNSGTIRAIGGLNVGGEVYLINPNGKILHDAKIVAALATPDGNQSGGRVEMIASGEARIDSGSIEVDGHVGGKAVVTGQSVAIQSSTIDASGDRAGGEVRIGGGWKGQEASISNANMTRVSADSVISVDAIGAGDAGSVVIWADQVTEFAGQIVARALGVGNGGQAEVSGKDTLVFTGNVDLRASQPEGQHGTLLLDPATFTLDAANEDAIRAQWGSGNLIIEAADSIDITVDLFPTDSPGGDEKFSSDGSKTSLTLREQSGSDGAVDITIAAEIRDHRTGGANTTIDAGTGSVTVTEDGLIAWSLGGTSFDVDVSANSMTVAGSAFIDTLTATGNETIGIGDHATGTLHLSDETIGNLTVSEIYGSDFDLDMGESGQARSSLKLIGDSVNIDRFGGSSLDIESDDLTITGPVVGNGSFRFRGQANQTIGLGSGSGDLQFSKSILAGITGFYSFDIGHQTASGSDISIVDAGLNFSTVTLRGSSIDIDQLSIGTSLNLLTDNLNVQNAITKGADTGTLTIQSMSSNRTVGLGDGTAGLLNITANEFAHLGSYNLLNVTVGSGVVTTAMDFTGNYQSQIEINNAGGLVHLDGVSVDSNLFRLFSNDLQITNPVMGDIDRTTLDLNASVSRMAVGSAAAGDWTIDNTEFGLLSGFNSLTLHNTQINGTLDVQGGGVGSELDFSSITSGTVNFLADGMRLSDVSVPENLNLSVFSGLAFDSGVITDDPTASLKITAGRVSGSTSGSTTIGIGTGTTGAVQLDDDELLRIQNFETLAANHVYSSSPGSTHVDATLDRNLTLGGGQQTMIDSLTMTGGSDLDVSTHYKSGGSGNPGADTIDIGEITSDGDINLDSSRVEVDGDVHTVNGDVSVDAQITTIGDGSQTSHVSIGSANGTTTIETQDLHVNASANAGAQIGYAFSGTETSTAAGDIVIEASGDVNLTGQGAHFASIGHGDGLGGDDTGKTVSGDVTVSGGKNVTVTKGHIGHLIDPTGNYASGNTQVFAGMADFNEDNENRVGGDYHQPYSLTLDSQSVLKSAAFGDGGQLSLYAPALSSYNIDASASLNGGNATGDPPTKYAGPSDPGDDFLGGYAGDAVNNWSIFTAAIGLDVQITDATTVYGQSISSPATVGLLSDPSVLFGTTTVGDLGLQVNYDGIDDQADAGIYLLQVDSDNLLQGYYIRKVYRNGETYNATPITNFGRHTISPANLTIAINDQTKTFGDLFDWQGNEFIATGLVNGDLIENLTLSSGGTAKIASVLGGPYVINGSNPTGTAFNAANYDIVITPGTMTINPAPLDVTLYSRSKLLGLELESKTTLFDVSGLKNSDAIFQIVTSSEGLPATAVPGTYALVADQLIGNGLDLSNYSLNLVDAVLTVMIPNDETVHDVWSRPVNIATTLPLMFSHDGGAVQSNQAGRSSVEITVPQGGGTGSNDAGQSALDEARRRRTQQTDDRNTTSSVSTL</sequence>
<dbReference type="Pfam" id="PF05860">
    <property type="entry name" value="TPS"/>
    <property type="match status" value="1"/>
</dbReference>
<comment type="subcellular location">
    <subcellularLocation>
        <location evidence="1">Secreted</location>
    </subcellularLocation>
</comment>